<feature type="non-terminal residue" evidence="1">
    <location>
        <position position="1"/>
    </location>
</feature>
<reference evidence="3" key="2">
    <citation type="submission" date="2020-04" db="EMBL/GenBank/DDBJ databases">
        <authorList>
            <consortium name="NCBI Genome Project"/>
        </authorList>
    </citation>
    <scope>NUCLEOTIDE SEQUENCE</scope>
    <source>
        <strain evidence="3">CBS 304.34</strain>
    </source>
</reference>
<protein>
    <submittedName>
        <fullName evidence="1 3">Uncharacterized protein</fullName>
    </submittedName>
</protein>
<evidence type="ECO:0000313" key="3">
    <source>
        <dbReference type="RefSeq" id="XP_033580484.1"/>
    </source>
</evidence>
<organism evidence="1">
    <name type="scientific">Mytilinidion resinicola</name>
    <dbReference type="NCBI Taxonomy" id="574789"/>
    <lineage>
        <taxon>Eukaryota</taxon>
        <taxon>Fungi</taxon>
        <taxon>Dikarya</taxon>
        <taxon>Ascomycota</taxon>
        <taxon>Pezizomycotina</taxon>
        <taxon>Dothideomycetes</taxon>
        <taxon>Pleosporomycetidae</taxon>
        <taxon>Mytilinidiales</taxon>
        <taxon>Mytilinidiaceae</taxon>
        <taxon>Mytilinidion</taxon>
    </lineage>
</organism>
<evidence type="ECO:0000313" key="1">
    <source>
        <dbReference type="EMBL" id="KAF2813520.1"/>
    </source>
</evidence>
<reference evidence="3" key="3">
    <citation type="submission" date="2025-04" db="UniProtKB">
        <authorList>
            <consortium name="RefSeq"/>
        </authorList>
    </citation>
    <scope>IDENTIFICATION</scope>
    <source>
        <strain evidence="3">CBS 304.34</strain>
    </source>
</reference>
<keyword evidence="2" id="KW-1185">Reference proteome</keyword>
<evidence type="ECO:0000313" key="2">
    <source>
        <dbReference type="Proteomes" id="UP000504636"/>
    </source>
</evidence>
<proteinExistence type="predicted"/>
<dbReference type="EMBL" id="MU003696">
    <property type="protein sequence ID" value="KAF2813520.1"/>
    <property type="molecule type" value="Genomic_DNA"/>
</dbReference>
<dbReference type="Proteomes" id="UP000504636">
    <property type="component" value="Unplaced"/>
</dbReference>
<accession>A0A6A6YXK4</accession>
<dbReference type="AlphaFoldDB" id="A0A6A6YXK4"/>
<name>A0A6A6YXK4_9PEZI</name>
<gene>
    <name evidence="1 3" type="ORF">BDZ99DRAFT_353072</name>
</gene>
<reference evidence="1 3" key="1">
    <citation type="journal article" date="2020" name="Stud. Mycol.">
        <title>101 Dothideomycetes genomes: a test case for predicting lifestyles and emergence of pathogens.</title>
        <authorList>
            <person name="Haridas S."/>
            <person name="Albert R."/>
            <person name="Binder M."/>
            <person name="Bloem J."/>
            <person name="Labutti K."/>
            <person name="Salamov A."/>
            <person name="Andreopoulos B."/>
            <person name="Baker S."/>
            <person name="Barry K."/>
            <person name="Bills G."/>
            <person name="Bluhm B."/>
            <person name="Cannon C."/>
            <person name="Castanera R."/>
            <person name="Culley D."/>
            <person name="Daum C."/>
            <person name="Ezra D."/>
            <person name="Gonzalez J."/>
            <person name="Henrissat B."/>
            <person name="Kuo A."/>
            <person name="Liang C."/>
            <person name="Lipzen A."/>
            <person name="Lutzoni F."/>
            <person name="Magnuson J."/>
            <person name="Mondo S."/>
            <person name="Nolan M."/>
            <person name="Ohm R."/>
            <person name="Pangilinan J."/>
            <person name="Park H.-J."/>
            <person name="Ramirez L."/>
            <person name="Alfaro M."/>
            <person name="Sun H."/>
            <person name="Tritt A."/>
            <person name="Yoshinaga Y."/>
            <person name="Zwiers L.-H."/>
            <person name="Turgeon B."/>
            <person name="Goodwin S."/>
            <person name="Spatafora J."/>
            <person name="Crous P."/>
            <person name="Grigoriev I."/>
        </authorList>
    </citation>
    <scope>NUCLEOTIDE SEQUENCE</scope>
    <source>
        <strain evidence="1 3">CBS 304.34</strain>
    </source>
</reference>
<feature type="non-terminal residue" evidence="1">
    <location>
        <position position="68"/>
    </location>
</feature>
<dbReference type="OrthoDB" id="3752548at2759"/>
<dbReference type="RefSeq" id="XP_033580484.1">
    <property type="nucleotide sequence ID" value="XM_033714552.1"/>
</dbReference>
<dbReference type="GeneID" id="54455445"/>
<sequence length="68" mass="8016">RDTCSLRQARPHPAKLELLNLDEWDESETYDDNPPTCLHYSIEWKVTLNNKLISKDTEPDLVLAPRFY</sequence>